<sequence length="262" mass="29744">MKHNKYKLFLILLSGIALFLLYSTHLNNKLNPTGAPPYSEAEEEVPDTTPFSKFVNWKRPDGPAKVGIQIGHWKSNELPDELEKLRSSTGTSGGGKYEWEVNLEISKELVKLLETNGITTELLPATVPPEYWADVFISIHADGSLNRLTNGFKIATPWRDWSLKGSKAADFIEISYGKITNFPKDPKITRNMKGYYAFSWWKYEHAVHPMTTSLIIETGFLTNPYEQRILINKPELIARGIAEGLINYLDSENLLTKQDVQQ</sequence>
<dbReference type="GO" id="GO:0009253">
    <property type="term" value="P:peptidoglycan catabolic process"/>
    <property type="evidence" value="ECO:0007669"/>
    <property type="project" value="InterPro"/>
</dbReference>
<gene>
    <name evidence="3" type="ORF">A3D91_02780</name>
</gene>
<evidence type="ECO:0000313" key="4">
    <source>
        <dbReference type="Proteomes" id="UP000178127"/>
    </source>
</evidence>
<organism evidence="3 4">
    <name type="scientific">candidate division WWE3 bacterium RIFCSPHIGHO2_02_FULL_38_14</name>
    <dbReference type="NCBI Taxonomy" id="1802620"/>
    <lineage>
        <taxon>Bacteria</taxon>
        <taxon>Katanobacteria</taxon>
    </lineage>
</organism>
<dbReference type="AlphaFoldDB" id="A0A1F4V7Y7"/>
<dbReference type="EMBL" id="MEVD01000015">
    <property type="protein sequence ID" value="OGC53309.1"/>
    <property type="molecule type" value="Genomic_DNA"/>
</dbReference>
<proteinExistence type="predicted"/>
<evidence type="ECO:0000256" key="1">
    <source>
        <dbReference type="ARBA" id="ARBA00022801"/>
    </source>
</evidence>
<keyword evidence="1" id="KW-0378">Hydrolase</keyword>
<name>A0A1F4V7Y7_UNCKA</name>
<dbReference type="SMART" id="SM00646">
    <property type="entry name" value="Ami_3"/>
    <property type="match status" value="1"/>
</dbReference>
<dbReference type="CDD" id="cd02696">
    <property type="entry name" value="MurNAc-LAA"/>
    <property type="match status" value="1"/>
</dbReference>
<reference evidence="3 4" key="1">
    <citation type="journal article" date="2016" name="Nat. Commun.">
        <title>Thousands of microbial genomes shed light on interconnected biogeochemical processes in an aquifer system.</title>
        <authorList>
            <person name="Anantharaman K."/>
            <person name="Brown C.T."/>
            <person name="Hug L.A."/>
            <person name="Sharon I."/>
            <person name="Castelle C.J."/>
            <person name="Probst A.J."/>
            <person name="Thomas B.C."/>
            <person name="Singh A."/>
            <person name="Wilkins M.J."/>
            <person name="Karaoz U."/>
            <person name="Brodie E.L."/>
            <person name="Williams K.H."/>
            <person name="Hubbard S.S."/>
            <person name="Banfield J.F."/>
        </authorList>
    </citation>
    <scope>NUCLEOTIDE SEQUENCE [LARGE SCALE GENOMIC DNA]</scope>
</reference>
<dbReference type="Gene3D" id="3.40.630.40">
    <property type="entry name" value="Zn-dependent exopeptidases"/>
    <property type="match status" value="1"/>
</dbReference>
<evidence type="ECO:0000313" key="3">
    <source>
        <dbReference type="EMBL" id="OGC53309.1"/>
    </source>
</evidence>
<dbReference type="InterPro" id="IPR050695">
    <property type="entry name" value="N-acetylmuramoyl_amidase_3"/>
</dbReference>
<feature type="domain" description="MurNAc-LAA" evidence="2">
    <location>
        <begin position="129"/>
        <end position="246"/>
    </location>
</feature>
<accession>A0A1F4V7Y7</accession>
<evidence type="ECO:0000259" key="2">
    <source>
        <dbReference type="SMART" id="SM00646"/>
    </source>
</evidence>
<comment type="caution">
    <text evidence="3">The sequence shown here is derived from an EMBL/GenBank/DDBJ whole genome shotgun (WGS) entry which is preliminary data.</text>
</comment>
<dbReference type="GO" id="GO:0030288">
    <property type="term" value="C:outer membrane-bounded periplasmic space"/>
    <property type="evidence" value="ECO:0007669"/>
    <property type="project" value="TreeGrafter"/>
</dbReference>
<dbReference type="PANTHER" id="PTHR30404">
    <property type="entry name" value="N-ACETYLMURAMOYL-L-ALANINE AMIDASE"/>
    <property type="match status" value="1"/>
</dbReference>
<dbReference type="Pfam" id="PF01520">
    <property type="entry name" value="Amidase_3"/>
    <property type="match status" value="1"/>
</dbReference>
<dbReference type="STRING" id="1802620.A3D91_02780"/>
<dbReference type="SUPFAM" id="SSF53187">
    <property type="entry name" value="Zn-dependent exopeptidases"/>
    <property type="match status" value="1"/>
</dbReference>
<dbReference type="InterPro" id="IPR002508">
    <property type="entry name" value="MurNAc-LAA_cat"/>
</dbReference>
<dbReference type="Proteomes" id="UP000178127">
    <property type="component" value="Unassembled WGS sequence"/>
</dbReference>
<dbReference type="GO" id="GO:0008745">
    <property type="term" value="F:N-acetylmuramoyl-L-alanine amidase activity"/>
    <property type="evidence" value="ECO:0007669"/>
    <property type="project" value="InterPro"/>
</dbReference>
<protein>
    <recommendedName>
        <fullName evidence="2">MurNAc-LAA domain-containing protein</fullName>
    </recommendedName>
</protein>
<dbReference type="PANTHER" id="PTHR30404:SF0">
    <property type="entry name" value="N-ACETYLMURAMOYL-L-ALANINE AMIDASE AMIC"/>
    <property type="match status" value="1"/>
</dbReference>